<comment type="subcellular location">
    <subcellularLocation>
        <location evidence="1">Cell membrane</location>
        <topology evidence="1">Multi-pass membrane protein</topology>
    </subcellularLocation>
</comment>
<keyword evidence="8 10" id="KW-0472">Membrane</keyword>
<comment type="caution">
    <text evidence="12">The sequence shown here is derived from an EMBL/GenBank/DDBJ whole genome shotgun (WGS) entry which is preliminary data.</text>
</comment>
<keyword evidence="2" id="KW-0813">Transport</keyword>
<dbReference type="GO" id="GO:0015297">
    <property type="term" value="F:antiporter activity"/>
    <property type="evidence" value="ECO:0007669"/>
    <property type="project" value="UniProtKB-KW"/>
</dbReference>
<feature type="transmembrane region" description="Helical" evidence="10">
    <location>
        <begin position="33"/>
        <end position="50"/>
    </location>
</feature>
<dbReference type="Pfam" id="PF00999">
    <property type="entry name" value="Na_H_Exchanger"/>
    <property type="match status" value="1"/>
</dbReference>
<dbReference type="Gene3D" id="1.20.1530.20">
    <property type="match status" value="1"/>
</dbReference>
<evidence type="ECO:0000256" key="7">
    <source>
        <dbReference type="ARBA" id="ARBA00023065"/>
    </source>
</evidence>
<feature type="transmembrane region" description="Helical" evidence="10">
    <location>
        <begin position="193"/>
        <end position="216"/>
    </location>
</feature>
<feature type="transmembrane region" description="Helical" evidence="10">
    <location>
        <begin position="344"/>
        <end position="367"/>
    </location>
</feature>
<evidence type="ECO:0000256" key="10">
    <source>
        <dbReference type="SAM" id="Phobius"/>
    </source>
</evidence>
<dbReference type="InterPro" id="IPR038770">
    <property type="entry name" value="Na+/solute_symporter_sf"/>
</dbReference>
<dbReference type="GO" id="GO:1902600">
    <property type="term" value="P:proton transmembrane transport"/>
    <property type="evidence" value="ECO:0007669"/>
    <property type="project" value="InterPro"/>
</dbReference>
<accession>A0A8T4L7W2</accession>
<keyword evidence="7" id="KW-0406">Ion transport</keyword>
<evidence type="ECO:0000259" key="11">
    <source>
        <dbReference type="Pfam" id="PF00999"/>
    </source>
</evidence>
<reference evidence="12" key="1">
    <citation type="submission" date="2021-03" db="EMBL/GenBank/DDBJ databases">
        <authorList>
            <person name="Jaffe A."/>
        </authorList>
    </citation>
    <scope>NUCLEOTIDE SEQUENCE</scope>
    <source>
        <strain evidence="12">RIFCSPLOWO2_01_FULL_58_19</strain>
    </source>
</reference>
<feature type="transmembrane region" description="Helical" evidence="10">
    <location>
        <begin position="373"/>
        <end position="395"/>
    </location>
</feature>
<keyword evidence="5 10" id="KW-0812">Transmembrane</keyword>
<feature type="transmembrane region" description="Helical" evidence="10">
    <location>
        <begin position="246"/>
        <end position="268"/>
    </location>
</feature>
<evidence type="ECO:0000256" key="4">
    <source>
        <dbReference type="ARBA" id="ARBA00022475"/>
    </source>
</evidence>
<feature type="transmembrane region" description="Helical" evidence="10">
    <location>
        <begin position="289"/>
        <end position="305"/>
    </location>
</feature>
<sequence>MDPISLFLLIVAGILVMGTLGEVIFVRTKVPDVLWLVLIGVLLGPVFHLVSRDFVWGLAPFFSALALVVIMFEGGLGLKLGELLSGAPRGFALAVLGVLFSVAAVVAVSEGLAFLGFLPGWSLPNSVLLGSIVGGTSSIIIMPLGKTAKLREEVANLLSIESAVNDTLCVVLVIAVIQFILEPGSGLDTVVKNIAAQFSVGGFLGIVAGLLWLWLLRFLQGTAYSYTLTFAVMMFLYVISNAVNGSAAITVLLFGVVLGNGAAISRALRFPEVIAFKQDARGFHEQLSFFIKTFFFVFIGLLMSLETGTFLIGLAVSAAVLLVRPLAVWLSAAGGKFSSQEKKLMTIAMPRGFAAAVLAVMPSTYGIPGSEQYTGIAFSVILITILVFTIGFRFFCAPGSGNGSAGKGPPGKKVLEESKPMERPPREAVHLEAGPEPREVEGIREQDY</sequence>
<feature type="transmembrane region" description="Helical" evidence="10">
    <location>
        <begin position="157"/>
        <end position="181"/>
    </location>
</feature>
<feature type="transmembrane region" description="Helical" evidence="10">
    <location>
        <begin position="311"/>
        <end position="332"/>
    </location>
</feature>
<feature type="region of interest" description="Disordered" evidence="9">
    <location>
        <begin position="402"/>
        <end position="448"/>
    </location>
</feature>
<keyword evidence="6 10" id="KW-1133">Transmembrane helix</keyword>
<dbReference type="EMBL" id="JAGVWE010000003">
    <property type="protein sequence ID" value="MBS3062991.1"/>
    <property type="molecule type" value="Genomic_DNA"/>
</dbReference>
<keyword evidence="3" id="KW-0050">Antiport</keyword>
<feature type="transmembrane region" description="Helical" evidence="10">
    <location>
        <begin position="90"/>
        <end position="115"/>
    </location>
</feature>
<dbReference type="PANTHER" id="PTHR32507">
    <property type="entry name" value="NA(+)/H(+) ANTIPORTER 1"/>
    <property type="match status" value="1"/>
</dbReference>
<evidence type="ECO:0000313" key="13">
    <source>
        <dbReference type="Proteomes" id="UP000678237"/>
    </source>
</evidence>
<evidence type="ECO:0000256" key="9">
    <source>
        <dbReference type="SAM" id="MobiDB-lite"/>
    </source>
</evidence>
<feature type="compositionally biased region" description="Basic and acidic residues" evidence="9">
    <location>
        <begin position="413"/>
        <end position="448"/>
    </location>
</feature>
<dbReference type="InterPro" id="IPR006153">
    <property type="entry name" value="Cation/H_exchanger_TM"/>
</dbReference>
<evidence type="ECO:0000256" key="1">
    <source>
        <dbReference type="ARBA" id="ARBA00004651"/>
    </source>
</evidence>
<organism evidence="12 13">
    <name type="scientific">Candidatus Iainarchaeum sp</name>
    <dbReference type="NCBI Taxonomy" id="3101447"/>
    <lineage>
        <taxon>Archaea</taxon>
        <taxon>Candidatus Iainarchaeota</taxon>
        <taxon>Candidatus Iainarchaeia</taxon>
        <taxon>Candidatus Iainarchaeales</taxon>
        <taxon>Candidatus Iainarchaeaceae</taxon>
        <taxon>Candidatus Iainarchaeum</taxon>
    </lineage>
</organism>
<gene>
    <name evidence="12" type="ORF">J4203_03910</name>
</gene>
<feature type="domain" description="Cation/H+ exchanger transmembrane" evidence="11">
    <location>
        <begin position="17"/>
        <end position="395"/>
    </location>
</feature>
<evidence type="ECO:0000256" key="3">
    <source>
        <dbReference type="ARBA" id="ARBA00022449"/>
    </source>
</evidence>
<dbReference type="AlphaFoldDB" id="A0A8T4L7W2"/>
<evidence type="ECO:0000256" key="2">
    <source>
        <dbReference type="ARBA" id="ARBA00022448"/>
    </source>
</evidence>
<name>A0A8T4L7W2_9ARCH</name>
<feature type="transmembrane region" description="Helical" evidence="10">
    <location>
        <begin position="127"/>
        <end position="145"/>
    </location>
</feature>
<dbReference type="GO" id="GO:0005886">
    <property type="term" value="C:plasma membrane"/>
    <property type="evidence" value="ECO:0007669"/>
    <property type="project" value="UniProtKB-SubCell"/>
</dbReference>
<dbReference type="Proteomes" id="UP000678237">
    <property type="component" value="Unassembled WGS sequence"/>
</dbReference>
<proteinExistence type="predicted"/>
<evidence type="ECO:0000256" key="8">
    <source>
        <dbReference type="ARBA" id="ARBA00023136"/>
    </source>
</evidence>
<keyword evidence="4" id="KW-1003">Cell membrane</keyword>
<evidence type="ECO:0000256" key="6">
    <source>
        <dbReference type="ARBA" id="ARBA00022989"/>
    </source>
</evidence>
<evidence type="ECO:0000256" key="5">
    <source>
        <dbReference type="ARBA" id="ARBA00022692"/>
    </source>
</evidence>
<feature type="transmembrane region" description="Helical" evidence="10">
    <location>
        <begin position="6"/>
        <end position="26"/>
    </location>
</feature>
<reference evidence="12" key="2">
    <citation type="submission" date="2021-05" db="EMBL/GenBank/DDBJ databases">
        <title>Protein family content uncovers lineage relationships and bacterial pathway maintenance mechanisms in DPANN archaea.</title>
        <authorList>
            <person name="Castelle C.J."/>
            <person name="Meheust R."/>
            <person name="Jaffe A.L."/>
            <person name="Seitz K."/>
            <person name="Gong X."/>
            <person name="Baker B.J."/>
            <person name="Banfield J.F."/>
        </authorList>
    </citation>
    <scope>NUCLEOTIDE SEQUENCE</scope>
    <source>
        <strain evidence="12">RIFCSPLOWO2_01_FULL_58_19</strain>
    </source>
</reference>
<feature type="transmembrane region" description="Helical" evidence="10">
    <location>
        <begin position="223"/>
        <end position="240"/>
    </location>
</feature>
<feature type="transmembrane region" description="Helical" evidence="10">
    <location>
        <begin position="56"/>
        <end position="78"/>
    </location>
</feature>
<evidence type="ECO:0000313" key="12">
    <source>
        <dbReference type="EMBL" id="MBS3062991.1"/>
    </source>
</evidence>
<protein>
    <submittedName>
        <fullName evidence="12">Cation:proton antiporter</fullName>
    </submittedName>
</protein>
<dbReference type="PANTHER" id="PTHR32507:SF0">
    <property type="entry name" value="NA(+)_H(+) ANTIPORTER 2-RELATED"/>
    <property type="match status" value="1"/>
</dbReference>